<evidence type="ECO:0000259" key="4">
    <source>
        <dbReference type="PROSITE" id="PS01180"/>
    </source>
</evidence>
<sequence>MPISSRFHPHPLTSGRPLDSIDSGIRDIRQIDTEESGPPSEPHLQHPGKMTLFRSALLLGLLAGCCWGSSPGSEGDPEVTECELTTGRTLTVIKSAGFPARYGSNVDCKYTVRRRSRSVCSVTFLFNVMDLEQSPNCTKDYLLLSGEKMCGSKPIGFSSKCVMFRVRFECVVLNLLFLN</sequence>
<feature type="region of interest" description="Disordered" evidence="3">
    <location>
        <begin position="1"/>
        <end position="23"/>
    </location>
</feature>
<reference evidence="5 6" key="1">
    <citation type="submission" date="2021-06" db="EMBL/GenBank/DDBJ databases">
        <title>Caerostris extrusa draft genome.</title>
        <authorList>
            <person name="Kono N."/>
            <person name="Arakawa K."/>
        </authorList>
    </citation>
    <scope>NUCLEOTIDE SEQUENCE [LARGE SCALE GENOMIC DNA]</scope>
</reference>
<keyword evidence="6" id="KW-1185">Reference proteome</keyword>
<accession>A0AAV4WUC6</accession>
<dbReference type="InterPro" id="IPR000859">
    <property type="entry name" value="CUB_dom"/>
</dbReference>
<keyword evidence="1" id="KW-1015">Disulfide bond</keyword>
<feature type="domain" description="CUB" evidence="4">
    <location>
        <begin position="82"/>
        <end position="151"/>
    </location>
</feature>
<evidence type="ECO:0000256" key="2">
    <source>
        <dbReference type="PROSITE-ProRule" id="PRU00059"/>
    </source>
</evidence>
<dbReference type="InterPro" id="IPR035914">
    <property type="entry name" value="Sperma_CUB_dom_sf"/>
</dbReference>
<evidence type="ECO:0000256" key="3">
    <source>
        <dbReference type="SAM" id="MobiDB-lite"/>
    </source>
</evidence>
<dbReference type="EMBL" id="BPLR01016781">
    <property type="protein sequence ID" value="GIY86337.1"/>
    <property type="molecule type" value="Genomic_DNA"/>
</dbReference>
<comment type="caution">
    <text evidence="2">Lacks conserved residue(s) required for the propagation of feature annotation.</text>
</comment>
<comment type="caution">
    <text evidence="5">The sequence shown here is derived from an EMBL/GenBank/DDBJ whole genome shotgun (WGS) entry which is preliminary data.</text>
</comment>
<dbReference type="Pfam" id="PF00431">
    <property type="entry name" value="CUB"/>
    <property type="match status" value="1"/>
</dbReference>
<evidence type="ECO:0000313" key="5">
    <source>
        <dbReference type="EMBL" id="GIY86337.1"/>
    </source>
</evidence>
<name>A0AAV4WUC6_CAEEX</name>
<organism evidence="5 6">
    <name type="scientific">Caerostris extrusa</name>
    <name type="common">Bark spider</name>
    <name type="synonym">Caerostris bankana</name>
    <dbReference type="NCBI Taxonomy" id="172846"/>
    <lineage>
        <taxon>Eukaryota</taxon>
        <taxon>Metazoa</taxon>
        <taxon>Ecdysozoa</taxon>
        <taxon>Arthropoda</taxon>
        <taxon>Chelicerata</taxon>
        <taxon>Arachnida</taxon>
        <taxon>Araneae</taxon>
        <taxon>Araneomorphae</taxon>
        <taxon>Entelegynae</taxon>
        <taxon>Araneoidea</taxon>
        <taxon>Araneidae</taxon>
        <taxon>Caerostris</taxon>
    </lineage>
</organism>
<gene>
    <name evidence="5" type="primary">AVEN_96436_1</name>
    <name evidence="5" type="ORF">CEXT_560471</name>
</gene>
<dbReference type="AlphaFoldDB" id="A0AAV4WUC6"/>
<proteinExistence type="predicted"/>
<dbReference type="Proteomes" id="UP001054945">
    <property type="component" value="Unassembled WGS sequence"/>
</dbReference>
<dbReference type="PROSITE" id="PS01180">
    <property type="entry name" value="CUB"/>
    <property type="match status" value="1"/>
</dbReference>
<protein>
    <submittedName>
        <fullName evidence="5">CUB domain-containing protein</fullName>
    </submittedName>
</protein>
<evidence type="ECO:0000313" key="6">
    <source>
        <dbReference type="Proteomes" id="UP001054945"/>
    </source>
</evidence>
<dbReference type="Gene3D" id="2.60.120.290">
    <property type="entry name" value="Spermadhesin, CUB domain"/>
    <property type="match status" value="1"/>
</dbReference>
<dbReference type="SUPFAM" id="SSF49854">
    <property type="entry name" value="Spermadhesin, CUB domain"/>
    <property type="match status" value="1"/>
</dbReference>
<evidence type="ECO:0000256" key="1">
    <source>
        <dbReference type="ARBA" id="ARBA00023157"/>
    </source>
</evidence>